<dbReference type="PROSITE" id="PS00232">
    <property type="entry name" value="CADHERIN_1"/>
    <property type="match status" value="5"/>
</dbReference>
<keyword evidence="3" id="KW-0677">Repeat</keyword>
<evidence type="ECO:0000313" key="13">
    <source>
        <dbReference type="EMBL" id="ALM55033.1"/>
    </source>
</evidence>
<sequence length="2419" mass="262958">MSSPPRLLHTSGTLPPFPLAQLYEDCRLDRSGPPVTIVTIDEESPDGTVLVDSMHIKGIASGPSPTISLALLLNENQWVRLDPALQRLYLNTAGRIFDRDPPISIQSLTVIVQCQNLNVGSTINHEVKILVRDINDNPPIFQQRSYNMSVNELAPVGTTIFTGFATLGAVDIDDGANGQIEYSILYNPRDPLAPVGTTIFTGFATLGAVDIDDGANGQIEYSILYNPRDPRSNNTFDIPLTLTGAVILRERLNYEDFQKYSVIVQASDRCPNVAERKSSTTTLSIEVLDGDDLGPMFLPCIPISVSRDCRPVKYFAAIPELARPTLVNPINVTPPIEAIDQDRNIQPPTARPGIIYSILIGDPGNYSDYFYLNGKTAELQLLQPVNRDMFPQFDLVLKAEQDNGHPLPAYAALHIEILNENNQAPYFERTMYQGYILESASVGTTISSTLQLDSPLSIVALDADVKETKDPQLQVSLQGASAVFGVTSSGITRFLILLQPLDRETRQQYSFTMMASDGVLHSGPANVTILVLDANDNTPVFTSLSYIANAYSNMIPGDPVIQLVASDADSGVNGNVHYQILAGDQGQFVINNVTGLLSVAGPGGLLVGRTFTLTVQASDGAPPADRRSSIATVYVEVLPPNNQSPPSMPFSFYSMEVSEALSAGAFLLSVQAIDRENDPIVYSIKSGNPDGAFYLNSSTGILSLWKSLDRETRDQYQLILTASDGHPNGTSTATVAVLVTDVNDNDPTFDPLMPTNFSVYEGRTGVFVGQVRATDKDAGMNGEVVYSLDNYAAVFAIMANGSIYTKVALDREKQETYMLTVVASDRALYPRHTNLPLAISVLDVNDNPPIFSQGVYNVTVPENGSPGQVVLRLEASDADMDASTRYQLLTAGMSKLFSVDDITGQLTVLQSLDYETTPGHQYTLLVKAIDAYNSNLTSLATVYVNIKDMNDFAPNFTMLDQTGLVAPDAHRGTYIISVLARDPDPPYGGIGVIQYAVDEAQSSGSADLFMVEENTGRILTKVNLNEDPNTNFKLVVLALDGGDPVMTSSTTVTITVLQPSVIPRFTQEEYRSEPISEYATIGTRVVVVTASAINQTITYSITAGNNGDTFIIESKTGVIRTNKPLDFESTPQYQLEVQADSLPTGRSALRSTSRSNSAIVIVYVKDENDNAPLFNQTLYLGGVTEETRTFTSVLQVKADDRDSGNNSMIAYKLLLPSSTNEGFIIEPLTGIIKTAMLFYNMRRKYYRFQVMGVDRYGAGLSGTSEVVISVVNELDMQVIVSAIPPAVVENNKDQLMKIIERYIQDQIPGAKVVVDSIGPRQYGEGYLQEDYTNSDVAVYAIDPMTNRAISSKELFKILDGKLLDINKEFQASLGAGARVQEIRSPAVVQSVQKQAQALGYTEGALIALSVIIIICCIPAILIVIVTYKQFKERQAECAKNARIQSALPTGKTAQSPIAQQYDEAGDNTGNIGYGQQGELSMESGIDPGQEYYPHDYYGYEATGYGVAGFGSRRRLIAAPQRMFNEYGEPIVEDEGDYYYGEGGGLGEDGELMHEGHTQEKAVGQKKKGKHKKQVSPAAAEGLPETGHSGSERPSLRQDPQMDASEIETGDSSPSAAIAQDYDGLPASQMSARRGRILPSNNISPENHDVENQPIFSKIGPDDFSDKQPILQTQMHWKKAKLFPMFFRKIKGQVSKPQEPQQISNGHSSKASSSSELVLINGNYFQKAQNGSKPKTFGIGGVLKKVSKGTGKYLKKGSSISDKSVKSVSDTSEGSIKKSLSSQGSMSSTRSRDHMSAETSSNLSDQGSRSRASSVSNASLRSRSQTISRTASVFSEEGSESNATTKTNDNESDDLSVLSEMSDRSALSSRPMKSISGSVSSKTTSTKSKVSFGDSDVTEKEYDYSQRSSLSELPERDNVSADSMSDSEDNEDSQSRFSSENGQKERSHHREESDSEDFEDETQQSEMCSVDYTSDASTVAQSKRSVMSSIHLNRSFSRGFSTDTDAILDDQESLQQSHEDENEVADVDREGMNDGFEHPSVSGDETSKSRTSVETTELENENSESEHADEMGSRNAMSIGGSEDITSVDGSSIYRSLAETSDNISVHTSGACSTMSVVDSEATVESSSAHTVRTNDFKNISSVSSTSDFANRSLPMAISESSEEETQMSDVLSVADTQSLQTSSGVTDARTSGQTDHESSHQDKTDSENFPSTEIEETEGSDEEESFTGDTENQEHKVQHWESSSTGDDGTVERERFYISTSESRQSGHVYITQNGTVVRTKWNSHTSKGKNPLLSSARKPHNSKAKRVSSNGKTSLESYLQKSNLATSYGKTGDNMNTLLPSSASCSSTLTRPPSSASRSSTLQRRGRQHVFHEMESSADNADETRETMHSTSDGESPSAEEELWMGPFAKLSIPMTKL</sequence>
<dbReference type="GO" id="GO:0007156">
    <property type="term" value="P:homophilic cell adhesion via plasma membrane adhesion molecules"/>
    <property type="evidence" value="ECO:0007669"/>
    <property type="project" value="InterPro"/>
</dbReference>
<evidence type="ECO:0000256" key="5">
    <source>
        <dbReference type="ARBA" id="ARBA00022889"/>
    </source>
</evidence>
<feature type="domain" description="Cadherin" evidence="12">
    <location>
        <begin position="542"/>
        <end position="648"/>
    </location>
</feature>
<evidence type="ECO:0000256" key="1">
    <source>
        <dbReference type="ARBA" id="ARBA00004370"/>
    </source>
</evidence>
<dbReference type="InterPro" id="IPR030718">
    <property type="entry name" value="EC_dom_sf"/>
</dbReference>
<dbReference type="GO" id="GO:0032420">
    <property type="term" value="C:stereocilium"/>
    <property type="evidence" value="ECO:0007669"/>
    <property type="project" value="InterPro"/>
</dbReference>
<dbReference type="PANTHER" id="PTHR24025">
    <property type="entry name" value="DESMOGLEIN FAMILY MEMBER"/>
    <property type="match status" value="1"/>
</dbReference>
<dbReference type="InterPro" id="IPR050971">
    <property type="entry name" value="Cadherin-domain_protein"/>
</dbReference>
<feature type="domain" description="Cadherin" evidence="12">
    <location>
        <begin position="1067"/>
        <end position="1174"/>
    </location>
</feature>
<dbReference type="GO" id="GO:0005509">
    <property type="term" value="F:calcium ion binding"/>
    <property type="evidence" value="ECO:0007669"/>
    <property type="project" value="UniProtKB-UniRule"/>
</dbReference>
<dbReference type="SUPFAM" id="SSF49313">
    <property type="entry name" value="Cadherin-like"/>
    <property type="match status" value="11"/>
</dbReference>
<feature type="region of interest" description="Disordered" evidence="10">
    <location>
        <begin position="2177"/>
        <end position="2261"/>
    </location>
</feature>
<dbReference type="GO" id="GO:0005886">
    <property type="term" value="C:plasma membrane"/>
    <property type="evidence" value="ECO:0007669"/>
    <property type="project" value="InterPro"/>
</dbReference>
<evidence type="ECO:0000256" key="9">
    <source>
        <dbReference type="PROSITE-ProRule" id="PRU00043"/>
    </source>
</evidence>
<evidence type="ECO:0000256" key="2">
    <source>
        <dbReference type="ARBA" id="ARBA00022692"/>
    </source>
</evidence>
<dbReference type="FunFam" id="2.60.40.60:FF:000116">
    <property type="entry name" value="Dachsous cadherin-related 2"/>
    <property type="match status" value="1"/>
</dbReference>
<evidence type="ECO:0000256" key="10">
    <source>
        <dbReference type="SAM" id="MobiDB-lite"/>
    </source>
</evidence>
<evidence type="ECO:0000256" key="11">
    <source>
        <dbReference type="SAM" id="Phobius"/>
    </source>
</evidence>
<dbReference type="InterPro" id="IPR056989">
    <property type="entry name" value="PCDH15_12th_dom"/>
</dbReference>
<feature type="domain" description="Cadherin" evidence="12">
    <location>
        <begin position="428"/>
        <end position="541"/>
    </location>
</feature>
<dbReference type="InterPro" id="IPR020894">
    <property type="entry name" value="Cadherin_CS"/>
</dbReference>
<reference evidence="13" key="1">
    <citation type="journal article" date="2016" name="Mol. Biol. Evol.">
        <title>Cyclostomes Lack Clustered Protocadherins.</title>
        <authorList>
            <person name="Ravi V."/>
            <person name="Yu W.P."/>
            <person name="Pillai N.E."/>
            <person name="Lian M.M."/>
            <person name="Tay B.H."/>
            <person name="Tohari S."/>
            <person name="Brenner S."/>
            <person name="Venkatesh B."/>
        </authorList>
    </citation>
    <scope>NUCLEOTIDE SEQUENCE</scope>
</reference>
<evidence type="ECO:0000259" key="12">
    <source>
        <dbReference type="PROSITE" id="PS50268"/>
    </source>
</evidence>
<feature type="transmembrane region" description="Helical" evidence="11">
    <location>
        <begin position="1222"/>
        <end position="1241"/>
    </location>
</feature>
<dbReference type="CDD" id="cd11304">
    <property type="entry name" value="Cadherin_repeat"/>
    <property type="match status" value="9"/>
</dbReference>
<feature type="domain" description="Cadherin" evidence="12">
    <location>
        <begin position="310"/>
        <end position="427"/>
    </location>
</feature>
<feature type="domain" description="Cadherin" evidence="12">
    <location>
        <begin position="1175"/>
        <end position="1287"/>
    </location>
</feature>
<keyword evidence="4 9" id="KW-0106">Calcium</keyword>
<dbReference type="FunFam" id="2.60.40.60:FF:000050">
    <property type="entry name" value="protocadherin-15 isoform X1"/>
    <property type="match status" value="1"/>
</dbReference>
<keyword evidence="7 11" id="KW-0472">Membrane</keyword>
<keyword evidence="8" id="KW-0325">Glycoprotein</keyword>
<dbReference type="PROSITE" id="PS50268">
    <property type="entry name" value="CADHERIN_2"/>
    <property type="match status" value="11"/>
</dbReference>
<dbReference type="InterPro" id="IPR002126">
    <property type="entry name" value="Cadherin-like_dom"/>
</dbReference>
<feature type="transmembrane region" description="Helical" evidence="11">
    <location>
        <begin position="1403"/>
        <end position="1427"/>
    </location>
</feature>
<accession>A0A0S1VVR7</accession>
<keyword evidence="6 11" id="KW-1133">Transmembrane helix</keyword>
<dbReference type="PRINTS" id="PR00205">
    <property type="entry name" value="CADHERIN"/>
</dbReference>
<dbReference type="SMART" id="SM00112">
    <property type="entry name" value="CA"/>
    <property type="match status" value="11"/>
</dbReference>
<feature type="region of interest" description="Disordered" evidence="10">
    <location>
        <begin position="1692"/>
        <end position="1713"/>
    </location>
</feature>
<feature type="compositionally biased region" description="Basic residues" evidence="10">
    <location>
        <begin position="1563"/>
        <end position="1573"/>
    </location>
</feature>
<feature type="compositionally biased region" description="Low complexity" evidence="10">
    <location>
        <begin position="2347"/>
        <end position="2363"/>
    </location>
</feature>
<dbReference type="Gene3D" id="2.60.40.60">
    <property type="entry name" value="Cadherins"/>
    <property type="match status" value="11"/>
</dbReference>
<feature type="compositionally biased region" description="Basic and acidic residues" evidence="10">
    <location>
        <begin position="1941"/>
        <end position="1951"/>
    </location>
</feature>
<feature type="domain" description="Cadherin" evidence="12">
    <location>
        <begin position="142"/>
        <end position="297"/>
    </location>
</feature>
<feature type="compositionally biased region" description="Polar residues" evidence="10">
    <location>
        <begin position="2177"/>
        <end position="2193"/>
    </location>
</feature>
<dbReference type="Pfam" id="PF00028">
    <property type="entry name" value="Cadherin"/>
    <property type="match status" value="8"/>
</dbReference>
<dbReference type="GO" id="GO:0048839">
    <property type="term" value="P:inner ear development"/>
    <property type="evidence" value="ECO:0007669"/>
    <property type="project" value="InterPro"/>
</dbReference>
<evidence type="ECO:0000256" key="6">
    <source>
        <dbReference type="ARBA" id="ARBA00022989"/>
    </source>
</evidence>
<keyword evidence="5" id="KW-0130">Cell adhesion</keyword>
<feature type="domain" description="Cadherin" evidence="12">
    <location>
        <begin position="965"/>
        <end position="1065"/>
    </location>
</feature>
<dbReference type="GO" id="GO:0007163">
    <property type="term" value="P:establishment or maintenance of cell polarity"/>
    <property type="evidence" value="ECO:0007669"/>
    <property type="project" value="UniProtKB-ARBA"/>
</dbReference>
<feature type="compositionally biased region" description="Polar residues" evidence="10">
    <location>
        <begin position="1963"/>
        <end position="2003"/>
    </location>
</feature>
<gene>
    <name evidence="13" type="primary">Pcdh-k</name>
</gene>
<dbReference type="GO" id="GO:0007605">
    <property type="term" value="P:sensory perception of sound"/>
    <property type="evidence" value="ECO:0007669"/>
    <property type="project" value="InterPro"/>
</dbReference>
<feature type="region of interest" description="Disordered" evidence="10">
    <location>
        <begin position="1557"/>
        <end position="1618"/>
    </location>
</feature>
<feature type="compositionally biased region" description="Acidic residues" evidence="10">
    <location>
        <begin position="2213"/>
        <end position="2226"/>
    </location>
</feature>
<dbReference type="FunFam" id="2.60.40.60:FF:000020">
    <property type="entry name" value="Dachsous cadherin-related 1b"/>
    <property type="match status" value="1"/>
</dbReference>
<feature type="compositionally biased region" description="Low complexity" evidence="10">
    <location>
        <begin position="1872"/>
        <end position="1890"/>
    </location>
</feature>
<comment type="subcellular location">
    <subcellularLocation>
        <location evidence="1">Membrane</location>
    </subcellularLocation>
</comment>
<feature type="domain" description="Cadherin" evidence="12">
    <location>
        <begin position="852"/>
        <end position="956"/>
    </location>
</feature>
<dbReference type="InterPro" id="IPR015919">
    <property type="entry name" value="Cadherin-like_sf"/>
</dbReference>
<evidence type="ECO:0000256" key="3">
    <source>
        <dbReference type="ARBA" id="ARBA00022737"/>
    </source>
</evidence>
<feature type="compositionally biased region" description="Basic and acidic residues" evidence="10">
    <location>
        <begin position="2025"/>
        <end position="2036"/>
    </location>
</feature>
<name>A0A0S1VVR7_LETCA</name>
<feature type="compositionally biased region" description="Low complexity" evidence="10">
    <location>
        <begin position="1808"/>
        <end position="1823"/>
    </location>
</feature>
<dbReference type="InterPro" id="IPR041149">
    <property type="entry name" value="EC_dom"/>
</dbReference>
<feature type="compositionally biased region" description="Polar residues" evidence="10">
    <location>
        <begin position="1796"/>
        <end position="1806"/>
    </location>
</feature>
<evidence type="ECO:0000256" key="8">
    <source>
        <dbReference type="ARBA" id="ARBA00023180"/>
    </source>
</evidence>
<feature type="domain" description="Cadherin" evidence="12">
    <location>
        <begin position="649"/>
        <end position="749"/>
    </location>
</feature>
<feature type="compositionally biased region" description="Basic and acidic residues" evidence="10">
    <location>
        <begin position="2194"/>
        <end position="2206"/>
    </location>
</feature>
<dbReference type="Gene3D" id="2.60.40.3430">
    <property type="match status" value="1"/>
</dbReference>
<feature type="domain" description="Cadherin" evidence="12">
    <location>
        <begin position="765"/>
        <end position="851"/>
    </location>
</feature>
<proteinExistence type="evidence at transcript level"/>
<organism evidence="13">
    <name type="scientific">Lethenteron camtschaticum</name>
    <name type="common">Japanese lamprey</name>
    <name type="synonym">Lampetra japonica</name>
    <dbReference type="NCBI Taxonomy" id="980415"/>
    <lineage>
        <taxon>Eukaryota</taxon>
        <taxon>Metazoa</taxon>
        <taxon>Chordata</taxon>
        <taxon>Craniata</taxon>
        <taxon>Vertebrata</taxon>
        <taxon>Cyclostomata</taxon>
        <taxon>Hyperoartia</taxon>
        <taxon>Petromyzontiformes</taxon>
        <taxon>Petromyzontidae</taxon>
        <taxon>Lethenteron</taxon>
    </lineage>
</organism>
<feature type="compositionally biased region" description="Basic residues" evidence="10">
    <location>
        <begin position="2298"/>
        <end position="2307"/>
    </location>
</feature>
<dbReference type="FunFam" id="2.60.40.60:FF:000057">
    <property type="entry name" value="protocadherin-15 isoform X1"/>
    <property type="match status" value="1"/>
</dbReference>
<dbReference type="FunFam" id="2.60.40.60:FF:000047">
    <property type="entry name" value="protocadherin-15 isoform X1"/>
    <property type="match status" value="1"/>
</dbReference>
<dbReference type="EMBL" id="KP941042">
    <property type="protein sequence ID" value="ALM55033.1"/>
    <property type="molecule type" value="mRNA"/>
</dbReference>
<evidence type="ECO:0000256" key="7">
    <source>
        <dbReference type="ARBA" id="ARBA00023136"/>
    </source>
</evidence>
<feature type="region of interest" description="Disordered" evidence="10">
    <location>
        <begin position="2282"/>
        <end position="2316"/>
    </location>
</feature>
<feature type="region of interest" description="Disordered" evidence="10">
    <location>
        <begin position="2340"/>
        <end position="2408"/>
    </location>
</feature>
<dbReference type="FunFam" id="2.60.40.60:FF:000092">
    <property type="entry name" value="Protocadherin 8"/>
    <property type="match status" value="1"/>
</dbReference>
<protein>
    <submittedName>
        <fullName evidence="13">Protocadherin-k</fullName>
    </submittedName>
</protein>
<keyword evidence="2 11" id="KW-0812">Transmembrane</keyword>
<feature type="domain" description="Cadherin" evidence="12">
    <location>
        <begin position="32"/>
        <end position="141"/>
    </location>
</feature>
<dbReference type="PANTHER" id="PTHR24025:SF23">
    <property type="entry name" value="NEURAL-CADHERIN"/>
    <property type="match status" value="1"/>
</dbReference>
<feature type="compositionally biased region" description="Low complexity" evidence="10">
    <location>
        <begin position="1755"/>
        <end position="1788"/>
    </location>
</feature>
<dbReference type="FunFam" id="2.60.40.60:FF:000048">
    <property type="entry name" value="protocadherin-15 isoform X1"/>
    <property type="match status" value="1"/>
</dbReference>
<feature type="compositionally biased region" description="Acidic residues" evidence="10">
    <location>
        <begin position="1952"/>
        <end position="1962"/>
    </location>
</feature>
<dbReference type="GO" id="GO:0005911">
    <property type="term" value="C:cell-cell junction"/>
    <property type="evidence" value="ECO:0007669"/>
    <property type="project" value="TreeGrafter"/>
</dbReference>
<feature type="region of interest" description="Disordered" evidence="10">
    <location>
        <begin position="1751"/>
        <end position="2087"/>
    </location>
</feature>
<dbReference type="Pfam" id="PF23206">
    <property type="entry name" value="PCDH15_12th"/>
    <property type="match status" value="1"/>
</dbReference>
<evidence type="ECO:0000256" key="4">
    <source>
        <dbReference type="ARBA" id="ARBA00022837"/>
    </source>
</evidence>
<dbReference type="Pfam" id="PF18432">
    <property type="entry name" value="ECD"/>
    <property type="match status" value="1"/>
</dbReference>
<feature type="compositionally biased region" description="Low complexity" evidence="10">
    <location>
        <begin position="1703"/>
        <end position="1713"/>
    </location>
</feature>